<name>A0A554VFY3_9FLAO</name>
<protein>
    <submittedName>
        <fullName evidence="1">Uncharacterized protein</fullName>
    </submittedName>
</protein>
<dbReference type="AlphaFoldDB" id="A0A554VFY3"/>
<proteinExistence type="predicted"/>
<comment type="caution">
    <text evidence="1">The sequence shown here is derived from an EMBL/GenBank/DDBJ whole genome shotgun (WGS) entry which is preliminary data.</text>
</comment>
<evidence type="ECO:0000313" key="1">
    <source>
        <dbReference type="EMBL" id="TSE06252.1"/>
    </source>
</evidence>
<accession>A0A554VFY3</accession>
<sequence>MHKKKSSIVFLLVPFLFFGQLKEESKYYNWFDQVLGQEHTGLYNGKWYLDFDVNRIYDNRHAFFRSDEVLMGSVTYSGQTYYDIKMKYNLEIDRLLVQLKSSSTASVIKLIPDKIDEFVIDGSRFIRIDDREVEKAENILNTIFYEVLLETEDLFLLKSNKKVRNRRLGDTGDRMVYEFTSANRYILSCNEKYYVVKSKYDIVKIYPELKKEIKQFYTTNKILKKSEPDRFMKRLFEKVVQPSQLNKEL</sequence>
<organism evidence="1 2">
    <name type="scientific">Aquimarina algiphila</name>
    <dbReference type="NCBI Taxonomy" id="2047982"/>
    <lineage>
        <taxon>Bacteria</taxon>
        <taxon>Pseudomonadati</taxon>
        <taxon>Bacteroidota</taxon>
        <taxon>Flavobacteriia</taxon>
        <taxon>Flavobacteriales</taxon>
        <taxon>Flavobacteriaceae</taxon>
        <taxon>Aquimarina</taxon>
    </lineage>
</organism>
<reference evidence="1 2" key="1">
    <citation type="submission" date="2019-07" db="EMBL/GenBank/DDBJ databases">
        <title>The draft genome sequence of Aquimarina algiphila M91.</title>
        <authorList>
            <person name="Meng X."/>
        </authorList>
    </citation>
    <scope>NUCLEOTIDE SEQUENCE [LARGE SCALE GENOMIC DNA]</scope>
    <source>
        <strain evidence="1 2">M91</strain>
    </source>
</reference>
<dbReference type="Proteomes" id="UP000318833">
    <property type="component" value="Unassembled WGS sequence"/>
</dbReference>
<dbReference type="OrthoDB" id="1187639at2"/>
<dbReference type="RefSeq" id="WP_143917708.1">
    <property type="nucleotide sequence ID" value="NZ_CANMIK010000030.1"/>
</dbReference>
<gene>
    <name evidence="1" type="ORF">FOF46_20365</name>
</gene>
<evidence type="ECO:0000313" key="2">
    <source>
        <dbReference type="Proteomes" id="UP000318833"/>
    </source>
</evidence>
<dbReference type="EMBL" id="VLNR01000048">
    <property type="protein sequence ID" value="TSE06252.1"/>
    <property type="molecule type" value="Genomic_DNA"/>
</dbReference>
<keyword evidence="2" id="KW-1185">Reference proteome</keyword>